<dbReference type="FunFam" id="3.30.1440.10:FF:000001">
    <property type="entry name" value="50S ribosomal protein L5"/>
    <property type="match status" value="1"/>
</dbReference>
<evidence type="ECO:0000256" key="6">
    <source>
        <dbReference type="ARBA" id="ARBA00023274"/>
    </source>
</evidence>
<dbReference type="InterPro" id="IPR031310">
    <property type="entry name" value="Ribosomal_uL5_N"/>
</dbReference>
<evidence type="ECO:0000256" key="2">
    <source>
        <dbReference type="ARBA" id="ARBA00022555"/>
    </source>
</evidence>
<dbReference type="AlphaFoldDB" id="A0A109BNL9"/>
<evidence type="ECO:0000256" key="8">
    <source>
        <dbReference type="HAMAP-Rule" id="MF_01333"/>
    </source>
</evidence>
<dbReference type="Gene3D" id="3.30.1440.10">
    <property type="match status" value="1"/>
</dbReference>
<dbReference type="GO" id="GO:0019843">
    <property type="term" value="F:rRNA binding"/>
    <property type="evidence" value="ECO:0007669"/>
    <property type="project" value="UniProtKB-UniRule"/>
</dbReference>
<dbReference type="HAMAP" id="MF_01333_B">
    <property type="entry name" value="Ribosomal_uL5_B"/>
    <property type="match status" value="1"/>
</dbReference>
<evidence type="ECO:0000313" key="14">
    <source>
        <dbReference type="Proteomes" id="UP000059074"/>
    </source>
</evidence>
<keyword evidence="5 8" id="KW-0689">Ribosomal protein</keyword>
<feature type="domain" description="Large ribosomal subunit protein uL5 C-terminal" evidence="12">
    <location>
        <begin position="125"/>
        <end position="218"/>
    </location>
</feature>
<dbReference type="GO" id="GO:0005840">
    <property type="term" value="C:ribosome"/>
    <property type="evidence" value="ECO:0007669"/>
    <property type="project" value="UniProtKB-KW"/>
</dbReference>
<dbReference type="GO" id="GO:1990904">
    <property type="term" value="C:ribonucleoprotein complex"/>
    <property type="evidence" value="ECO:0007669"/>
    <property type="project" value="UniProtKB-KW"/>
</dbReference>
<evidence type="ECO:0000313" key="13">
    <source>
        <dbReference type="EMBL" id="KWT71971.1"/>
    </source>
</evidence>
<reference evidence="13 14" key="1">
    <citation type="submission" date="2015-10" db="EMBL/GenBank/DDBJ databases">
        <title>Transcriptomic analysis of a linuron degrading triple-species bacterial consortium.</title>
        <authorList>
            <person name="Albers P."/>
        </authorList>
    </citation>
    <scope>NUCLEOTIDE SEQUENCE [LARGE SCALE GENOMIC DNA]</scope>
    <source>
        <strain evidence="13 14">WDL6</strain>
    </source>
</reference>
<dbReference type="EMBL" id="LMTR01000015">
    <property type="protein sequence ID" value="KWT71971.1"/>
    <property type="molecule type" value="Genomic_DNA"/>
</dbReference>
<evidence type="ECO:0000256" key="3">
    <source>
        <dbReference type="ARBA" id="ARBA00022730"/>
    </source>
</evidence>
<dbReference type="InterPro" id="IPR020930">
    <property type="entry name" value="Ribosomal_uL5_bac-type"/>
</dbReference>
<evidence type="ECO:0000256" key="1">
    <source>
        <dbReference type="ARBA" id="ARBA00008553"/>
    </source>
</evidence>
<evidence type="ECO:0000256" key="10">
    <source>
        <dbReference type="SAM" id="MobiDB-lite"/>
    </source>
</evidence>
<dbReference type="SUPFAM" id="SSF55282">
    <property type="entry name" value="RL5-like"/>
    <property type="match status" value="1"/>
</dbReference>
<comment type="caution">
    <text evidence="13">The sequence shown here is derived from an EMBL/GenBank/DDBJ whole genome shotgun (WGS) entry which is preliminary data.</text>
</comment>
<dbReference type="Pfam" id="PF00673">
    <property type="entry name" value="Ribosomal_L5_C"/>
    <property type="match status" value="1"/>
</dbReference>
<dbReference type="InterPro" id="IPR002132">
    <property type="entry name" value="Ribosomal_uL5"/>
</dbReference>
<sequence>MADKGKSAKNAGGAQPKRKADKAAAASSEPRAPAKPRPADYKPRMKAHYENVVRDAMQKKFEYSNCMLMPKLEKIVLNMGVGEAVLDRKKVDNAAGDLALISGQRPVQTKARKALATYKLREGMPIGAKVTLRGDRMYEFLDRLVTIALPRVKDFRGLNPKSFDGRGNYACGLKEHIVFPEIDYDKVDQIWGMDIIVCTSAKTDDEARELLRAFNFPFRS</sequence>
<feature type="region of interest" description="Disordered" evidence="10">
    <location>
        <begin position="1"/>
        <end position="43"/>
    </location>
</feature>
<dbReference type="NCBIfam" id="NF000585">
    <property type="entry name" value="PRK00010.1"/>
    <property type="match status" value="1"/>
</dbReference>
<comment type="similarity">
    <text evidence="1 8 9">Belongs to the universal ribosomal protein uL5 family.</text>
</comment>
<keyword evidence="4 8" id="KW-0694">RNA-binding</keyword>
<dbReference type="PANTHER" id="PTHR11994">
    <property type="entry name" value="60S RIBOSOMAL PROTEIN L11-RELATED"/>
    <property type="match status" value="1"/>
</dbReference>
<feature type="domain" description="Large ribosomal subunit protein uL5 N-terminal" evidence="11">
    <location>
        <begin position="65"/>
        <end position="121"/>
    </location>
</feature>
<dbReference type="GO" id="GO:0003735">
    <property type="term" value="F:structural constituent of ribosome"/>
    <property type="evidence" value="ECO:0007669"/>
    <property type="project" value="InterPro"/>
</dbReference>
<keyword evidence="2 8" id="KW-0820">tRNA-binding</keyword>
<evidence type="ECO:0000256" key="5">
    <source>
        <dbReference type="ARBA" id="ARBA00022980"/>
    </source>
</evidence>
<dbReference type="PIRSF" id="PIRSF002161">
    <property type="entry name" value="Ribosomal_L5"/>
    <property type="match status" value="1"/>
</dbReference>
<evidence type="ECO:0000259" key="12">
    <source>
        <dbReference type="Pfam" id="PF00673"/>
    </source>
</evidence>
<dbReference type="STRING" id="121290.APY04_0254"/>
<keyword evidence="3 8" id="KW-0699">rRNA-binding</keyword>
<gene>
    <name evidence="8" type="primary">rplE</name>
    <name evidence="13" type="ORF">APY04_0254</name>
</gene>
<evidence type="ECO:0000259" key="11">
    <source>
        <dbReference type="Pfam" id="PF00281"/>
    </source>
</evidence>
<name>A0A109BNL9_HYPSL</name>
<comment type="function">
    <text evidence="8">This is 1 of the proteins that bind and probably mediate the attachment of the 5S RNA into the large ribosomal subunit, where it forms part of the central protuberance. In the 70S ribosome it contacts protein S13 of the 30S subunit (bridge B1b), connecting the 2 subunits; this bridge is implicated in subunit movement. Contacts the P site tRNA; the 5S rRNA and some of its associated proteins might help stabilize positioning of ribosome-bound tRNAs.</text>
</comment>
<dbReference type="GO" id="GO:0006412">
    <property type="term" value="P:translation"/>
    <property type="evidence" value="ECO:0007669"/>
    <property type="project" value="UniProtKB-UniRule"/>
</dbReference>
<dbReference type="PATRIC" id="fig|121290.4.peg.2903"/>
<dbReference type="Pfam" id="PF00281">
    <property type="entry name" value="Ribosomal_L5"/>
    <property type="match status" value="1"/>
</dbReference>
<evidence type="ECO:0000256" key="7">
    <source>
        <dbReference type="ARBA" id="ARBA00035245"/>
    </source>
</evidence>
<dbReference type="InterPro" id="IPR031309">
    <property type="entry name" value="Ribosomal_uL5_C"/>
</dbReference>
<keyword evidence="14" id="KW-1185">Reference proteome</keyword>
<dbReference type="PROSITE" id="PS00358">
    <property type="entry name" value="RIBOSOMAL_L5"/>
    <property type="match status" value="1"/>
</dbReference>
<evidence type="ECO:0000256" key="9">
    <source>
        <dbReference type="RuleBase" id="RU003930"/>
    </source>
</evidence>
<organism evidence="13 14">
    <name type="scientific">Hyphomicrobium sulfonivorans</name>
    <dbReference type="NCBI Taxonomy" id="121290"/>
    <lineage>
        <taxon>Bacteria</taxon>
        <taxon>Pseudomonadati</taxon>
        <taxon>Pseudomonadota</taxon>
        <taxon>Alphaproteobacteria</taxon>
        <taxon>Hyphomicrobiales</taxon>
        <taxon>Hyphomicrobiaceae</taxon>
        <taxon>Hyphomicrobium</taxon>
    </lineage>
</organism>
<evidence type="ECO:0000256" key="4">
    <source>
        <dbReference type="ARBA" id="ARBA00022884"/>
    </source>
</evidence>
<proteinExistence type="inferred from homology"/>
<accession>A0A109BNL9</accession>
<dbReference type="InterPro" id="IPR020929">
    <property type="entry name" value="Ribosomal_uL5_CS"/>
</dbReference>
<keyword evidence="6 8" id="KW-0687">Ribonucleoprotein</keyword>
<protein>
    <recommendedName>
        <fullName evidence="7 8">Large ribosomal subunit protein uL5</fullName>
    </recommendedName>
</protein>
<comment type="subunit">
    <text evidence="8">Part of the 50S ribosomal subunit; part of the 5S rRNA/L5/L18/L25 subcomplex. Contacts the 5S rRNA and the P site tRNA. Forms a bridge to the 30S subunit in the 70S ribosome.</text>
</comment>
<dbReference type="Proteomes" id="UP000059074">
    <property type="component" value="Unassembled WGS sequence"/>
</dbReference>
<dbReference type="InterPro" id="IPR022803">
    <property type="entry name" value="Ribosomal_uL5_dom_sf"/>
</dbReference>
<dbReference type="GO" id="GO:0000049">
    <property type="term" value="F:tRNA binding"/>
    <property type="evidence" value="ECO:0007669"/>
    <property type="project" value="UniProtKB-UniRule"/>
</dbReference>